<dbReference type="AlphaFoldDB" id="A0A1F6XN99"/>
<proteinExistence type="inferred from homology"/>
<organism evidence="3 4">
    <name type="scientific">Candidatus Nomurabacteria bacterium RIFCSPLOWO2_01_FULL_42_17</name>
    <dbReference type="NCBI Taxonomy" id="1801780"/>
    <lineage>
        <taxon>Bacteria</taxon>
        <taxon>Candidatus Nomuraibacteriota</taxon>
    </lineage>
</organism>
<comment type="caution">
    <text evidence="3">The sequence shown here is derived from an EMBL/GenBank/DDBJ whole genome shotgun (WGS) entry which is preliminary data.</text>
</comment>
<dbReference type="InterPro" id="IPR036291">
    <property type="entry name" value="NAD(P)-bd_dom_sf"/>
</dbReference>
<dbReference type="Gene3D" id="3.90.25.10">
    <property type="entry name" value="UDP-galactose 4-epimerase, domain 1"/>
    <property type="match status" value="1"/>
</dbReference>
<accession>A0A1F6XN99</accession>
<evidence type="ECO:0000313" key="4">
    <source>
        <dbReference type="Proteomes" id="UP000178104"/>
    </source>
</evidence>
<comment type="similarity">
    <text evidence="1">Belongs to the NAD(P)-dependent epimerase/dehydratase family.</text>
</comment>
<feature type="domain" description="NAD-dependent epimerase/dehydratase" evidence="2">
    <location>
        <begin position="3"/>
        <end position="237"/>
    </location>
</feature>
<sequence>MKIIVTGGAGFIGSHIADALVAEGYEVHIVDNLSSGKKENVNSKAIFHNVDIRDYAKLLPIFKDVKYVFHEAALPQVQYSIENPIETHEINVTGLLNVLEASRLNNVQRVIFASSSAIYGNQKTLPLLETMEVCPLSPYGTHKYIGEIYCSLWSRIYGLETVSLRYFNVYGPGQSSTGAYASVVPRFIDFKKEGKPLMITADGKQTRDFINVKDIVSANLKAMKSKKVGKGEVLNIGSTERTSINKIAELIGGRVEYIEARIEPADTQAEINKAKELLDWEPKVLLSEGISELKRINNLN</sequence>
<dbReference type="InterPro" id="IPR001509">
    <property type="entry name" value="Epimerase_deHydtase"/>
</dbReference>
<dbReference type="SUPFAM" id="SSF51735">
    <property type="entry name" value="NAD(P)-binding Rossmann-fold domains"/>
    <property type="match status" value="1"/>
</dbReference>
<reference evidence="3 4" key="1">
    <citation type="journal article" date="2016" name="Nat. Commun.">
        <title>Thousands of microbial genomes shed light on interconnected biogeochemical processes in an aquifer system.</title>
        <authorList>
            <person name="Anantharaman K."/>
            <person name="Brown C.T."/>
            <person name="Hug L.A."/>
            <person name="Sharon I."/>
            <person name="Castelle C.J."/>
            <person name="Probst A.J."/>
            <person name="Thomas B.C."/>
            <person name="Singh A."/>
            <person name="Wilkins M.J."/>
            <person name="Karaoz U."/>
            <person name="Brodie E.L."/>
            <person name="Williams K.H."/>
            <person name="Hubbard S.S."/>
            <person name="Banfield J.F."/>
        </authorList>
    </citation>
    <scope>NUCLEOTIDE SEQUENCE [LARGE SCALE GENOMIC DNA]</scope>
</reference>
<gene>
    <name evidence="3" type="ORF">A2917_03595</name>
</gene>
<dbReference type="Pfam" id="PF01370">
    <property type="entry name" value="Epimerase"/>
    <property type="match status" value="1"/>
</dbReference>
<dbReference type="Proteomes" id="UP000178104">
    <property type="component" value="Unassembled WGS sequence"/>
</dbReference>
<evidence type="ECO:0000313" key="3">
    <source>
        <dbReference type="EMBL" id="OGI95606.1"/>
    </source>
</evidence>
<dbReference type="STRING" id="1801780.A2917_03595"/>
<dbReference type="PANTHER" id="PTHR43000">
    <property type="entry name" value="DTDP-D-GLUCOSE 4,6-DEHYDRATASE-RELATED"/>
    <property type="match status" value="1"/>
</dbReference>
<name>A0A1F6XN99_9BACT</name>
<dbReference type="EMBL" id="MFVE01000005">
    <property type="protein sequence ID" value="OGI95606.1"/>
    <property type="molecule type" value="Genomic_DNA"/>
</dbReference>
<dbReference type="Gene3D" id="3.40.50.720">
    <property type="entry name" value="NAD(P)-binding Rossmann-like Domain"/>
    <property type="match status" value="1"/>
</dbReference>
<evidence type="ECO:0000259" key="2">
    <source>
        <dbReference type="Pfam" id="PF01370"/>
    </source>
</evidence>
<protein>
    <recommendedName>
        <fullName evidence="2">NAD-dependent epimerase/dehydratase domain-containing protein</fullName>
    </recommendedName>
</protein>
<evidence type="ECO:0000256" key="1">
    <source>
        <dbReference type="ARBA" id="ARBA00007637"/>
    </source>
</evidence>